<dbReference type="GO" id="GO:0052689">
    <property type="term" value="F:carboxylic ester hydrolase activity"/>
    <property type="evidence" value="ECO:0007669"/>
    <property type="project" value="UniProtKB-KW"/>
</dbReference>
<dbReference type="EMBL" id="GITU01003320">
    <property type="protein sequence ID" value="MBC1172023.1"/>
    <property type="molecule type" value="Transcribed_RNA"/>
</dbReference>
<reference evidence="8" key="2">
    <citation type="journal article" date="2020" name="BMC">
        <title>Leishmania infection induces a limited differential gene expression in the sand fly midgut.</title>
        <authorList>
            <person name="Coutinho-Abreu I.V."/>
            <person name="Serafim T.D."/>
            <person name="Meneses C."/>
            <person name="Kamhawi S."/>
            <person name="Oliveira F."/>
            <person name="Valenzuela J.G."/>
        </authorList>
    </citation>
    <scope>NUCLEOTIDE SEQUENCE</scope>
    <source>
        <strain evidence="8">Jacobina</strain>
        <tissue evidence="8">Midgut</tissue>
    </source>
</reference>
<dbReference type="EC" id="3.1.1.-" evidence="6"/>
<dbReference type="Proteomes" id="UP000092461">
    <property type="component" value="Unassembled WGS sequence"/>
</dbReference>
<dbReference type="Pfam" id="PF00135">
    <property type="entry name" value="COesterase"/>
    <property type="match status" value="1"/>
</dbReference>
<organism evidence="9 10">
    <name type="scientific">Lutzomyia longipalpis</name>
    <name type="common">Sand fly</name>
    <dbReference type="NCBI Taxonomy" id="7200"/>
    <lineage>
        <taxon>Eukaryota</taxon>
        <taxon>Metazoa</taxon>
        <taxon>Ecdysozoa</taxon>
        <taxon>Arthropoda</taxon>
        <taxon>Hexapoda</taxon>
        <taxon>Insecta</taxon>
        <taxon>Pterygota</taxon>
        <taxon>Neoptera</taxon>
        <taxon>Endopterygota</taxon>
        <taxon>Diptera</taxon>
        <taxon>Nematocera</taxon>
        <taxon>Psychodoidea</taxon>
        <taxon>Psychodidae</taxon>
        <taxon>Lutzomyia</taxon>
        <taxon>Lutzomyia</taxon>
    </lineage>
</organism>
<dbReference type="SUPFAM" id="SSF53474">
    <property type="entry name" value="alpha/beta-Hydrolases"/>
    <property type="match status" value="1"/>
</dbReference>
<dbReference type="VEuPathDB" id="VectorBase:LLONM1_001747"/>
<comment type="similarity">
    <text evidence="1 6">Belongs to the type-B carboxylesterase/lipase family.</text>
</comment>
<dbReference type="PANTHER" id="PTHR43142">
    <property type="entry name" value="CARBOXYLIC ESTER HYDROLASE"/>
    <property type="match status" value="1"/>
</dbReference>
<keyword evidence="2" id="KW-0719">Serine esterase</keyword>
<dbReference type="InterPro" id="IPR019826">
    <property type="entry name" value="Carboxylesterase_B_AS"/>
</dbReference>
<reference evidence="9" key="3">
    <citation type="submission" date="2020-05" db="UniProtKB">
        <authorList>
            <consortium name="EnsemblMetazoa"/>
        </authorList>
    </citation>
    <scope>IDENTIFICATION</scope>
    <source>
        <strain evidence="9">Jacobina</strain>
    </source>
</reference>
<keyword evidence="4" id="KW-1015">Disulfide bond</keyword>
<reference evidence="10" key="1">
    <citation type="submission" date="2012-05" db="EMBL/GenBank/DDBJ databases">
        <title>Whole Genome Assembly of Lutzomyia longipalpis.</title>
        <authorList>
            <person name="Richards S."/>
            <person name="Qu C."/>
            <person name="Dillon R."/>
            <person name="Worley K."/>
            <person name="Scherer S."/>
            <person name="Batterton M."/>
            <person name="Taylor A."/>
            <person name="Hawes A."/>
            <person name="Hernandez B."/>
            <person name="Kovar C."/>
            <person name="Mandapat C."/>
            <person name="Pham C."/>
            <person name="Qu C."/>
            <person name="Jing C."/>
            <person name="Bess C."/>
            <person name="Bandaranaike D."/>
            <person name="Ngo D."/>
            <person name="Ongeri F."/>
            <person name="Arias F."/>
            <person name="Lara F."/>
            <person name="Weissenberger G."/>
            <person name="Kamau G."/>
            <person name="Han H."/>
            <person name="Shen H."/>
            <person name="Dinh H."/>
            <person name="Khalil I."/>
            <person name="Jones J."/>
            <person name="Shafer J."/>
            <person name="Jayaseelan J."/>
            <person name="Quiroz J."/>
            <person name="Blankenburg K."/>
            <person name="Nguyen L."/>
            <person name="Jackson L."/>
            <person name="Francisco L."/>
            <person name="Tang L.-Y."/>
            <person name="Pu L.-L."/>
            <person name="Perales L."/>
            <person name="Lorensuhewa L."/>
            <person name="Munidasa M."/>
            <person name="Coyle M."/>
            <person name="Taylor M."/>
            <person name="Puazo M."/>
            <person name="Firestine M."/>
            <person name="Scheel M."/>
            <person name="Javaid M."/>
            <person name="Wang M."/>
            <person name="Li M."/>
            <person name="Tabassum N."/>
            <person name="Saada N."/>
            <person name="Osuji N."/>
            <person name="Aqrawi P."/>
            <person name="Fu Q."/>
            <person name="Thornton R."/>
            <person name="Raj R."/>
            <person name="Goodspeed R."/>
            <person name="Mata R."/>
            <person name="Najjar R."/>
            <person name="Gubbala S."/>
            <person name="Lee S."/>
            <person name="Denson S."/>
            <person name="Patil S."/>
            <person name="Macmil S."/>
            <person name="Qi S."/>
            <person name="Matskevitch T."/>
            <person name="Palculict T."/>
            <person name="Mathew T."/>
            <person name="Vee V."/>
            <person name="Velamala V."/>
            <person name="Korchina V."/>
            <person name="Cai W."/>
            <person name="Liu W."/>
            <person name="Dai W."/>
            <person name="Zou X."/>
            <person name="Zhu Y."/>
            <person name="Zhang Y."/>
            <person name="Wu Y.-Q."/>
            <person name="Xin Y."/>
            <person name="Nazarath L."/>
            <person name="Kovar C."/>
            <person name="Han Y."/>
            <person name="Muzny D."/>
            <person name="Gibbs R."/>
        </authorList>
    </citation>
    <scope>NUCLEOTIDE SEQUENCE [LARGE SCALE GENOMIC DNA]</scope>
    <source>
        <strain evidence="10">Jacobina</strain>
    </source>
</reference>
<evidence type="ECO:0000256" key="6">
    <source>
        <dbReference type="RuleBase" id="RU361235"/>
    </source>
</evidence>
<dbReference type="PROSITE" id="PS00122">
    <property type="entry name" value="CARBOXYLESTERASE_B_1"/>
    <property type="match status" value="1"/>
</dbReference>
<keyword evidence="5" id="KW-0325">Glycoprotein</keyword>
<dbReference type="PANTHER" id="PTHR43142:SF12">
    <property type="entry name" value="CARBOXYLESTERASE TYPE B DOMAIN-CONTAINING PROTEIN-RELATED"/>
    <property type="match status" value="1"/>
</dbReference>
<protein>
    <recommendedName>
        <fullName evidence="6">Carboxylic ester hydrolase</fullName>
        <ecNumber evidence="6">3.1.1.-</ecNumber>
    </recommendedName>
</protein>
<keyword evidence="10" id="KW-1185">Reference proteome</keyword>
<dbReference type="InterPro" id="IPR029058">
    <property type="entry name" value="AB_hydrolase_fold"/>
</dbReference>
<evidence type="ECO:0000256" key="4">
    <source>
        <dbReference type="ARBA" id="ARBA00023157"/>
    </source>
</evidence>
<dbReference type="InterPro" id="IPR002018">
    <property type="entry name" value="CarbesteraseB"/>
</dbReference>
<proteinExistence type="inferred from homology"/>
<dbReference type="VEuPathDB" id="VectorBase:LLOJ001878"/>
<keyword evidence="3 6" id="KW-0378">Hydrolase</keyword>
<feature type="domain" description="Carboxylesterase type B" evidence="7">
    <location>
        <begin position="11"/>
        <end position="510"/>
    </location>
</feature>
<accession>A0A1B0CC98</accession>
<evidence type="ECO:0000313" key="10">
    <source>
        <dbReference type="Proteomes" id="UP000092461"/>
    </source>
</evidence>
<evidence type="ECO:0000256" key="3">
    <source>
        <dbReference type="ARBA" id="ARBA00022801"/>
    </source>
</evidence>
<evidence type="ECO:0000256" key="2">
    <source>
        <dbReference type="ARBA" id="ARBA00022487"/>
    </source>
</evidence>
<evidence type="ECO:0000259" key="7">
    <source>
        <dbReference type="Pfam" id="PF00135"/>
    </source>
</evidence>
<evidence type="ECO:0000313" key="8">
    <source>
        <dbReference type="EMBL" id="MBC1172023.1"/>
    </source>
</evidence>
<dbReference type="EnsemblMetazoa" id="LLOJ001878-RA">
    <property type="protein sequence ID" value="LLOJ001878-PA"/>
    <property type="gene ID" value="LLOJ001878"/>
</dbReference>
<dbReference type="EMBL" id="AJWK01006290">
    <property type="status" value="NOT_ANNOTATED_CDS"/>
    <property type="molecule type" value="Genomic_DNA"/>
</dbReference>
<dbReference type="Gene3D" id="3.40.50.1820">
    <property type="entry name" value="alpha/beta hydrolase"/>
    <property type="match status" value="1"/>
</dbReference>
<evidence type="ECO:0000313" key="9">
    <source>
        <dbReference type="EnsemblMetazoa" id="LLOJ001878-PA"/>
    </source>
</evidence>
<name>A0A1B0CC98_LUTLO</name>
<evidence type="ECO:0000256" key="5">
    <source>
        <dbReference type="ARBA" id="ARBA00023180"/>
    </source>
</evidence>
<evidence type="ECO:0000256" key="1">
    <source>
        <dbReference type="ARBA" id="ARBA00005964"/>
    </source>
</evidence>
<sequence>MDFPSNQEEIIVHLPNLGSLRGSETQSAWTGRRIFQFLGVKYAEAPVGELRYKKPVPIAPWSGVKDTTKHGREFPSGKNFHEIPDEERFSPDLEDCLSLCVYSTDLTASHPVMVFIHGGGFFNGSSRQSPPNYLLEKDIVLVVPQYRIGPLGFLSTMSEEIPGNAGILDVILALEWVQKNIEHFGGDPKAVTLFGQSAGGAVVSALSFSDIVREDLFSRVIIQSVSAFSPFVFCEDPVKSARDIATKSGCPKEASLEEINEFFMKIDPKTLIYAFLKHVQYETPNGIGKIGGSRLTLGGPSKVFSETPFNIVRRGGGRKDLALMAGVTKNDYTYVMLIDLTNRALASDEQSGMLSAYTVMQLLDIEALKAGDFYSMIEGICDHAGSLTQKAPLLREVQYHLQRSELPLFLYSFDYKGQHTRFNYGPDPSKYPFESGVAHTDDLIYLFPWPEKVAKLNEEDTKIAQLMVDLWTSFATTGIPASPLLSSWPAMRHIAGPYLKINKECTIAENFYDEFKVNSQEKKDKTEVDQLQKTETTKL</sequence>
<dbReference type="AlphaFoldDB" id="A0A1B0CC98"/>